<keyword evidence="1" id="KW-0732">Signal</keyword>
<keyword evidence="3" id="KW-1185">Reference proteome</keyword>
<evidence type="ECO:0000313" key="2">
    <source>
        <dbReference type="EMBL" id="KAK9073409.1"/>
    </source>
</evidence>
<dbReference type="AlphaFoldDB" id="A0AAP0H5A2"/>
<comment type="caution">
    <text evidence="2">The sequence shown here is derived from an EMBL/GenBank/DDBJ whole genome shotgun (WGS) entry which is preliminary data.</text>
</comment>
<evidence type="ECO:0000313" key="3">
    <source>
        <dbReference type="Proteomes" id="UP001408789"/>
    </source>
</evidence>
<reference evidence="2 3" key="1">
    <citation type="submission" date="2024-04" db="EMBL/GenBank/DDBJ databases">
        <title>The reference genome of an endangered Asteraceae, Deinandra increscens subsp. villosa, native to the Central Coast of California.</title>
        <authorList>
            <person name="Guilliams M."/>
            <person name="Hasenstab-Lehman K."/>
            <person name="Meyer R."/>
            <person name="Mcevoy S."/>
        </authorList>
    </citation>
    <scope>NUCLEOTIDE SEQUENCE [LARGE SCALE GENOMIC DNA]</scope>
    <source>
        <tissue evidence="2">Leaf</tissue>
    </source>
</reference>
<accession>A0AAP0H5A2</accession>
<gene>
    <name evidence="2" type="ORF">SSX86_007733</name>
</gene>
<name>A0AAP0H5A2_9ASTR</name>
<organism evidence="2 3">
    <name type="scientific">Deinandra increscens subsp. villosa</name>
    <dbReference type="NCBI Taxonomy" id="3103831"/>
    <lineage>
        <taxon>Eukaryota</taxon>
        <taxon>Viridiplantae</taxon>
        <taxon>Streptophyta</taxon>
        <taxon>Embryophyta</taxon>
        <taxon>Tracheophyta</taxon>
        <taxon>Spermatophyta</taxon>
        <taxon>Magnoliopsida</taxon>
        <taxon>eudicotyledons</taxon>
        <taxon>Gunneridae</taxon>
        <taxon>Pentapetalae</taxon>
        <taxon>asterids</taxon>
        <taxon>campanulids</taxon>
        <taxon>Asterales</taxon>
        <taxon>Asteraceae</taxon>
        <taxon>Asteroideae</taxon>
        <taxon>Heliantheae alliance</taxon>
        <taxon>Madieae</taxon>
        <taxon>Madiinae</taxon>
        <taxon>Deinandra</taxon>
    </lineage>
</organism>
<protein>
    <submittedName>
        <fullName evidence="2">Uncharacterized protein</fullName>
    </submittedName>
</protein>
<feature type="signal peptide" evidence="1">
    <location>
        <begin position="1"/>
        <end position="21"/>
    </location>
</feature>
<feature type="chain" id="PRO_5042923693" evidence="1">
    <location>
        <begin position="22"/>
        <end position="94"/>
    </location>
</feature>
<dbReference type="EMBL" id="JBCNJP010000009">
    <property type="protein sequence ID" value="KAK9073409.1"/>
    <property type="molecule type" value="Genomic_DNA"/>
</dbReference>
<dbReference type="Proteomes" id="UP001408789">
    <property type="component" value="Unassembled WGS sequence"/>
</dbReference>
<sequence length="94" mass="10335">MTMRGCFFAFGVIFLLMTTHSSQVHCRILEAKVITTTTTIAATECKQSGGEMLEFMISSTRNTSDVNSSDNRRLKMRSLGYKLASGPSKRGPGH</sequence>
<evidence type="ECO:0000256" key="1">
    <source>
        <dbReference type="SAM" id="SignalP"/>
    </source>
</evidence>
<proteinExistence type="predicted"/>